<comment type="similarity">
    <text evidence="1">Belongs to the ATP-dependent AMP-binding enzyme family.</text>
</comment>
<dbReference type="CDD" id="cd05911">
    <property type="entry name" value="Firefly_Luc_like"/>
    <property type="match status" value="1"/>
</dbReference>
<dbReference type="SUPFAM" id="SSF56801">
    <property type="entry name" value="Acetyl-CoA synthetase-like"/>
    <property type="match status" value="1"/>
</dbReference>
<reference evidence="5 6" key="1">
    <citation type="submission" date="2015-04" db="EMBL/GenBank/DDBJ databases">
        <title>Complete genome sequence of Schizopora paradoxa KUC8140, a cosmopolitan wood degrader in East Asia.</title>
        <authorList>
            <consortium name="DOE Joint Genome Institute"/>
            <person name="Min B."/>
            <person name="Park H."/>
            <person name="Jang Y."/>
            <person name="Kim J.-J."/>
            <person name="Kim K.H."/>
            <person name="Pangilinan J."/>
            <person name="Lipzen A."/>
            <person name="Riley R."/>
            <person name="Grigoriev I.V."/>
            <person name="Spatafora J.W."/>
            <person name="Choi I.-G."/>
        </authorList>
    </citation>
    <scope>NUCLEOTIDE SEQUENCE [LARGE SCALE GENOMIC DNA]</scope>
    <source>
        <strain evidence="5 6">KUC8140</strain>
    </source>
</reference>
<gene>
    <name evidence="5" type="ORF">SCHPADRAFT_116444</name>
</gene>
<evidence type="ECO:0000259" key="4">
    <source>
        <dbReference type="Pfam" id="PF13193"/>
    </source>
</evidence>
<protein>
    <submittedName>
        <fullName evidence="5">AMP binding protein</fullName>
    </submittedName>
</protein>
<dbReference type="EMBL" id="KQ085893">
    <property type="protein sequence ID" value="KLO18615.1"/>
    <property type="molecule type" value="Genomic_DNA"/>
</dbReference>
<dbReference type="InterPro" id="IPR045851">
    <property type="entry name" value="AMP-bd_C_sf"/>
</dbReference>
<dbReference type="InterPro" id="IPR000873">
    <property type="entry name" value="AMP-dep_synth/lig_dom"/>
</dbReference>
<dbReference type="InterPro" id="IPR025110">
    <property type="entry name" value="AMP-bd_C"/>
</dbReference>
<dbReference type="STRING" id="27342.A0A0H2S2T0"/>
<evidence type="ECO:0000256" key="2">
    <source>
        <dbReference type="ARBA" id="ARBA00022598"/>
    </source>
</evidence>
<name>A0A0H2S2T0_9AGAM</name>
<organism evidence="5 6">
    <name type="scientific">Schizopora paradoxa</name>
    <dbReference type="NCBI Taxonomy" id="27342"/>
    <lineage>
        <taxon>Eukaryota</taxon>
        <taxon>Fungi</taxon>
        <taxon>Dikarya</taxon>
        <taxon>Basidiomycota</taxon>
        <taxon>Agaricomycotina</taxon>
        <taxon>Agaricomycetes</taxon>
        <taxon>Hymenochaetales</taxon>
        <taxon>Schizoporaceae</taxon>
        <taxon>Schizopora</taxon>
    </lineage>
</organism>
<dbReference type="PROSITE" id="PS00455">
    <property type="entry name" value="AMP_BINDING"/>
    <property type="match status" value="1"/>
</dbReference>
<dbReference type="Proteomes" id="UP000053477">
    <property type="component" value="Unassembled WGS sequence"/>
</dbReference>
<evidence type="ECO:0000256" key="1">
    <source>
        <dbReference type="ARBA" id="ARBA00006432"/>
    </source>
</evidence>
<keyword evidence="6" id="KW-1185">Reference proteome</keyword>
<dbReference type="InterPro" id="IPR020845">
    <property type="entry name" value="AMP-binding_CS"/>
</dbReference>
<proteinExistence type="inferred from homology"/>
<evidence type="ECO:0000313" key="6">
    <source>
        <dbReference type="Proteomes" id="UP000053477"/>
    </source>
</evidence>
<accession>A0A0H2S2T0</accession>
<dbReference type="AlphaFoldDB" id="A0A0H2S2T0"/>
<dbReference type="FunCoup" id="A0A0H2S2T0">
    <property type="interactions" value="329"/>
</dbReference>
<sequence>MRIYKSSLTPDPIPEISIASYLYSQHDPIPPSSPAFVDADTGRTITREQLRVLSSELGWSMCNGLVKLGGAKLARGDTVAIFSPNCLAYPIAVHGCFMAGLRVTVANPSYKPAELAHQFKDSSAKVLFVHPTLLQMALSMFKVMKIGFKEVKRRIIILRYDVGAPGNSGFIQLEKLLGKGQLVLEEIFDGALSKETALICYSSGTTGKPKGVELMHTNLIAMCTILNQVNEIEHGKDRTLGFLPFYHIYGAVLLLQFFFKKGIPVIVMERFDAVEFLKNIEKYRITFATCVPPIMVILARHPAATTFNLTSLKLLMCGAAPLSASLQHAVKARLDSIGVKAPIVQAYGMTEAAPSIHFYGTQDAERKVGAVGKLLAGMEARLVLEDGITDAGEGQQGELWVRGPIVMKGYLNNPSATKECLLEDGWLKTGDIATVDDEGYFRIVDRRKELIKYKAFQAELEGVLLEHPEIADAGVVGVYSDTEATELPRAYVVHLKGLRTNKEKAEFGKQVQEWMRSRVARHKYLRGGVVVIDVIPKSPSGKILRRELRERAKSEAIALGVDTQSRTKL</sequence>
<dbReference type="PANTHER" id="PTHR24096:SF149">
    <property type="entry name" value="AMP-BINDING DOMAIN-CONTAINING PROTEIN-RELATED"/>
    <property type="match status" value="1"/>
</dbReference>
<feature type="domain" description="AMP-dependent synthetase/ligase" evidence="3">
    <location>
        <begin position="31"/>
        <end position="411"/>
    </location>
</feature>
<dbReference type="InParanoid" id="A0A0H2S2T0"/>
<dbReference type="PANTHER" id="PTHR24096">
    <property type="entry name" value="LONG-CHAIN-FATTY-ACID--COA LIGASE"/>
    <property type="match status" value="1"/>
</dbReference>
<dbReference type="OrthoDB" id="1898221at2759"/>
<dbReference type="Pfam" id="PF00501">
    <property type="entry name" value="AMP-binding"/>
    <property type="match status" value="1"/>
</dbReference>
<dbReference type="GO" id="GO:0016405">
    <property type="term" value="F:CoA-ligase activity"/>
    <property type="evidence" value="ECO:0007669"/>
    <property type="project" value="TreeGrafter"/>
</dbReference>
<dbReference type="InterPro" id="IPR042099">
    <property type="entry name" value="ANL_N_sf"/>
</dbReference>
<dbReference type="Gene3D" id="3.40.50.12780">
    <property type="entry name" value="N-terminal domain of ligase-like"/>
    <property type="match status" value="1"/>
</dbReference>
<evidence type="ECO:0000313" key="5">
    <source>
        <dbReference type="EMBL" id="KLO18615.1"/>
    </source>
</evidence>
<dbReference type="Gene3D" id="3.30.300.30">
    <property type="match status" value="1"/>
</dbReference>
<evidence type="ECO:0000259" key="3">
    <source>
        <dbReference type="Pfam" id="PF00501"/>
    </source>
</evidence>
<keyword evidence="2" id="KW-0436">Ligase</keyword>
<dbReference type="Pfam" id="PF13193">
    <property type="entry name" value="AMP-binding_C"/>
    <property type="match status" value="1"/>
</dbReference>
<feature type="domain" description="AMP-binding enzyme C-terminal" evidence="4">
    <location>
        <begin position="459"/>
        <end position="542"/>
    </location>
</feature>